<evidence type="ECO:0000256" key="1">
    <source>
        <dbReference type="SAM" id="MobiDB-lite"/>
    </source>
</evidence>
<dbReference type="KEGG" id="fmr:Fuma_04059"/>
<dbReference type="EMBL" id="CP017641">
    <property type="protein sequence ID" value="APZ94427.1"/>
    <property type="molecule type" value="Genomic_DNA"/>
</dbReference>
<dbReference type="InterPro" id="IPR002372">
    <property type="entry name" value="PQQ_rpt_dom"/>
</dbReference>
<accession>A0A1P8WK30</accession>
<reference evidence="4 5" key="1">
    <citation type="journal article" date="2016" name="Front. Microbiol.">
        <title>Fuerstia marisgermanicae gen. nov., sp. nov., an Unusual Member of the Phylum Planctomycetes from the German Wadden Sea.</title>
        <authorList>
            <person name="Kohn T."/>
            <person name="Heuer A."/>
            <person name="Jogler M."/>
            <person name="Vollmers J."/>
            <person name="Boedeker C."/>
            <person name="Bunk B."/>
            <person name="Rast P."/>
            <person name="Borchert D."/>
            <person name="Glockner I."/>
            <person name="Freese H.M."/>
            <person name="Klenk H.P."/>
            <person name="Overmann J."/>
            <person name="Kaster A.K."/>
            <person name="Rohde M."/>
            <person name="Wiegand S."/>
            <person name="Jogler C."/>
        </authorList>
    </citation>
    <scope>NUCLEOTIDE SEQUENCE [LARGE SCALE GENOMIC DNA]</scope>
    <source>
        <strain evidence="4 5">NH11</strain>
    </source>
</reference>
<gene>
    <name evidence="4" type="ORF">Fuma_04059</name>
</gene>
<feature type="signal peptide" evidence="2">
    <location>
        <begin position="1"/>
        <end position="24"/>
    </location>
</feature>
<dbReference type="InterPro" id="IPR015943">
    <property type="entry name" value="WD40/YVTN_repeat-like_dom_sf"/>
</dbReference>
<evidence type="ECO:0000313" key="5">
    <source>
        <dbReference type="Proteomes" id="UP000187735"/>
    </source>
</evidence>
<dbReference type="PANTHER" id="PTHR34512">
    <property type="entry name" value="CELL SURFACE PROTEIN"/>
    <property type="match status" value="1"/>
</dbReference>
<keyword evidence="5" id="KW-1185">Reference proteome</keyword>
<sequence length="1485" mass="163480" precursor="true">MCSLLSTRNGLTVFLLFFAAQVQTAVCDEPDSSADTDDAAVEDASRGLLIDRKTVTTLQAARDYLQAGNTDAAFYEFRRLQTADPSTMVPSASGSEAFVPLFRVLFDLFFDFPEDVRQRQATRDANLADQTLDEILESGDLKSMPQLIQEMPGTAASIQSHLILARLHVAQGHYLAARAWLVPLLKDQIPAEFRDGAGNVMDQLKADGASTELSESTPPTATDREEPTKSLDNVVVPTHLRWQFHPLSSPSLGQRIRIFRDAARQASVIPETTWRDTVDGDVLYRRTLRGVAAIDLKSGQPQWHYPLLPALDGQIEGDRTLNTANADVAFSRLENTVLATLFCRDNVLGRVSSDSDQLYVVASEEGAGKTTATVNRAFGRRMTTPQATDSRLIALEKATGRRVWTTSGETFGETIGSRSETFWMSGPPTPVRGRLYGVFEWNGEIQLGCLAATTGELIWNRLLAFPDQSIEKDPARRLWKASPVVDGGLIWCPTTTGWTVCVDQLTRSVLWASSMHDDEHDPVTRLRRGQPVATTPTVSINRRWPESRLITSGEHLIVLPHEAHEIVVLNALTGEQVRRLKVGPSAVFLHAADGRVVIVEPHGGHQSGPPETTKSESAVVRSLHVATDGDDWSIEIPAAAGVPTGRGVLRDGALLVPMSSGLVAKVSLQEKSVSVTEEVVLPVNGWGHLVASESLENDLLHSSPERLSRISQTESTELPQDVIEQATGLMAAKKWQEALDLLTDMPEFALRFAEAKSLRFECFQQLALQDPQQYLPQLKAEATTPDQQLNVKVFEASWLVTQDDPAAAAPLLVEILKLRPARLSTPAPLTLPTPDLESQADSDVIPVTQSLLTWATSEYSRLLQSEADHGVLLPQLEGVSPTVLLNIRAPAIRPELHRYLDAQQTLSEASTHLLRHSIALAIKQQAASGNEAPDFSAEVAVLERLLDLAASSDRDQASVRAVQLLLNTAMLDLPPEFVEAAVASNSPLISKLATSERLDENFRSRMQSQFERWTDQLYHALPVGRAMSMPRTVDLFSALVSDDPFLREYKWSVMRGEYGRLQAERVASADVEQWSLPGDLKVQGTYTQQSDLLQRYGSMLLLTSFSGVAGISVLDQQVVWSRASASVGGSFSSGPRSNFEKFDAGREKLPSHVASSMYQIAGVGDGWVCVRQKRSIEVVDVLSGITLWSADLPAQFNRVITSDDVVIVAGTAVNQTIIFDGQTGNRLEPVKQNRSIRKAIRGIGRWIVYWQDADNAGEHRLQWVAPLSGEQHREVVLADATRFGFLDDETLVGFNDNQRMLTVDLQTGETRRVNFKTEADAEVPEGDAPNRLWSAERVQVATDAVNFYFLNYEEKEQGVMMQPSGRNMLRFTGGVRAVDRETGEFRWGIAERGNLLATTDQPDLPLLVLIETTPIKGVQPVRTSNETVFRGVNKMTGTELFRQPVPSRYGLRYTWISSDAANTLDIGVYGSRIRMQGEGGPQLVP</sequence>
<keyword evidence="4" id="KW-0449">Lipoprotein</keyword>
<keyword evidence="2" id="KW-0732">Signal</keyword>
<dbReference type="Gene3D" id="2.130.10.10">
    <property type="entry name" value="YVTN repeat-like/Quinoprotein amine dehydrogenase"/>
    <property type="match status" value="2"/>
</dbReference>
<feature type="compositionally biased region" description="Polar residues" evidence="1">
    <location>
        <begin position="211"/>
        <end position="220"/>
    </location>
</feature>
<protein>
    <submittedName>
        <fullName evidence="4">Outer membrane assembly lipoprotein</fullName>
    </submittedName>
</protein>
<name>A0A1P8WK30_9PLAN</name>
<dbReference type="InterPro" id="IPR011047">
    <property type="entry name" value="Quinoprotein_ADH-like_sf"/>
</dbReference>
<dbReference type="SUPFAM" id="SSF50998">
    <property type="entry name" value="Quinoprotein alcohol dehydrogenase-like"/>
    <property type="match status" value="2"/>
</dbReference>
<evidence type="ECO:0000259" key="3">
    <source>
        <dbReference type="Pfam" id="PF13360"/>
    </source>
</evidence>
<feature type="domain" description="Pyrrolo-quinoline quinone repeat" evidence="3">
    <location>
        <begin position="389"/>
        <end position="582"/>
    </location>
</feature>
<dbReference type="Pfam" id="PF13360">
    <property type="entry name" value="PQQ_2"/>
    <property type="match status" value="1"/>
</dbReference>
<evidence type="ECO:0000313" key="4">
    <source>
        <dbReference type="EMBL" id="APZ94427.1"/>
    </source>
</evidence>
<evidence type="ECO:0000256" key="2">
    <source>
        <dbReference type="SAM" id="SignalP"/>
    </source>
</evidence>
<proteinExistence type="predicted"/>
<dbReference type="Proteomes" id="UP000187735">
    <property type="component" value="Chromosome"/>
</dbReference>
<organism evidence="4 5">
    <name type="scientific">Fuerstiella marisgermanici</name>
    <dbReference type="NCBI Taxonomy" id="1891926"/>
    <lineage>
        <taxon>Bacteria</taxon>
        <taxon>Pseudomonadati</taxon>
        <taxon>Planctomycetota</taxon>
        <taxon>Planctomycetia</taxon>
        <taxon>Planctomycetales</taxon>
        <taxon>Planctomycetaceae</taxon>
        <taxon>Fuerstiella</taxon>
    </lineage>
</organism>
<feature type="chain" id="PRO_5012998479" evidence="2">
    <location>
        <begin position="25"/>
        <end position="1485"/>
    </location>
</feature>
<feature type="region of interest" description="Disordered" evidence="1">
    <location>
        <begin position="208"/>
        <end position="228"/>
    </location>
</feature>
<dbReference type="PANTHER" id="PTHR34512:SF30">
    <property type="entry name" value="OUTER MEMBRANE PROTEIN ASSEMBLY FACTOR BAMB"/>
    <property type="match status" value="1"/>
</dbReference>